<feature type="binding site" description="axial binding residue" evidence="8">
    <location>
        <position position="453"/>
    </location>
    <ligand>
        <name>heme</name>
        <dbReference type="ChEBI" id="CHEBI:30413"/>
    </ligand>
    <ligandPart>
        <name>Fe</name>
        <dbReference type="ChEBI" id="CHEBI:18248"/>
    </ligandPart>
</feature>
<dbReference type="PANTHER" id="PTHR24291:SF50">
    <property type="entry name" value="BIFUNCTIONAL ALBAFLAVENONE MONOOXYGENASE_TERPENE SYNTHASE"/>
    <property type="match status" value="1"/>
</dbReference>
<evidence type="ECO:0000256" key="3">
    <source>
        <dbReference type="ARBA" id="ARBA00022617"/>
    </source>
</evidence>
<dbReference type="SUPFAM" id="SSF48264">
    <property type="entry name" value="Cytochrome P450"/>
    <property type="match status" value="1"/>
</dbReference>
<dbReference type="Gene3D" id="1.10.630.10">
    <property type="entry name" value="Cytochrome P450"/>
    <property type="match status" value="1"/>
</dbReference>
<feature type="transmembrane region" description="Helical" evidence="9">
    <location>
        <begin position="6"/>
        <end position="25"/>
    </location>
</feature>
<keyword evidence="6 8" id="KW-0408">Iron</keyword>
<dbReference type="InterPro" id="IPR036396">
    <property type="entry name" value="Cyt_P450_sf"/>
</dbReference>
<dbReference type="InterPro" id="IPR001128">
    <property type="entry name" value="Cyt_P450"/>
</dbReference>
<reference evidence="10 11" key="1">
    <citation type="submission" date="2016-05" db="EMBL/GenBank/DDBJ databases">
        <title>A degradative enzymes factory behind the ericoid mycorrhizal symbiosis.</title>
        <authorList>
            <consortium name="DOE Joint Genome Institute"/>
            <person name="Martino E."/>
            <person name="Morin E."/>
            <person name="Grelet G."/>
            <person name="Kuo A."/>
            <person name="Kohler A."/>
            <person name="Daghino S."/>
            <person name="Barry K."/>
            <person name="Choi C."/>
            <person name="Cichocki N."/>
            <person name="Clum A."/>
            <person name="Copeland A."/>
            <person name="Hainaut M."/>
            <person name="Haridas S."/>
            <person name="Labutti K."/>
            <person name="Lindquist E."/>
            <person name="Lipzen A."/>
            <person name="Khouja H.-R."/>
            <person name="Murat C."/>
            <person name="Ohm R."/>
            <person name="Olson A."/>
            <person name="Spatafora J."/>
            <person name="Veneault-Fourrey C."/>
            <person name="Henrissat B."/>
            <person name="Grigoriev I."/>
            <person name="Martin F."/>
            <person name="Perotto S."/>
        </authorList>
    </citation>
    <scope>NUCLEOTIDE SEQUENCE [LARGE SCALE GENOMIC DNA]</scope>
    <source>
        <strain evidence="10 11">UAMH 7357</strain>
    </source>
</reference>
<gene>
    <name evidence="10" type="ORF">NA56DRAFT_693580</name>
</gene>
<evidence type="ECO:0000256" key="6">
    <source>
        <dbReference type="ARBA" id="ARBA00023004"/>
    </source>
</evidence>
<comment type="similarity">
    <text evidence="2">Belongs to the cytochrome P450 family.</text>
</comment>
<dbReference type="AlphaFoldDB" id="A0A2J6PLX7"/>
<evidence type="ECO:0000256" key="8">
    <source>
        <dbReference type="PIRSR" id="PIRSR602403-1"/>
    </source>
</evidence>
<accession>A0A2J6PLX7</accession>
<evidence type="ECO:0000256" key="1">
    <source>
        <dbReference type="ARBA" id="ARBA00001971"/>
    </source>
</evidence>
<keyword evidence="7" id="KW-0503">Monooxygenase</keyword>
<sequence length="518" mass="58322">MSFLTQIFAAVLIVSISSLLWKLAAHRRRFQGLPKPPHSFLFGHLPIFFSVARQLPAKIPIAVTISRIQEVYQLPDVFYLDMWPLVNTFMVTGDAAVANQFLNDYTRHPIVLKTALQPLAGGTRGLVSPDVSEWHNSRTTIRTVFSVTNVQRFVPTMAKYSMQLRDELLQRAAARTRFPMIDPVENWGADLTFCFLLGEDTGVQKGGWGAEANKHVQALVGQADHFISLNPWTIHQRKKVRSFHQGRVRQMLRKALNDALQRDQPVVHDFLPLVDSLAEKYREEYPGRTQWDADTLIQHVDTLATLFLAADVSSMVLTYIFYHIAQDANVAAELRKEHNSVFPGDVHATLEALRQNPSKIKDLPYTTAVIKESMRMRPPGISGTTAPNGHKVNYNGVDYSLDDSFLFTNLFRLQYNEAYMSSPLVFDPTRWLPQPSSELADSWRPFQRGQHSCMGENMMMPGLVTALLLTVRDVDVALAYDESDVCLSPELGGFAYMEGNFAAKPAKGLPVMVSKRVS</sequence>
<keyword evidence="5" id="KW-0560">Oxidoreductase</keyword>
<keyword evidence="9" id="KW-0812">Transmembrane</keyword>
<dbReference type="STRING" id="1745343.A0A2J6PLX7"/>
<dbReference type="PANTHER" id="PTHR24291">
    <property type="entry name" value="CYTOCHROME P450 FAMILY 4"/>
    <property type="match status" value="1"/>
</dbReference>
<evidence type="ECO:0000256" key="9">
    <source>
        <dbReference type="SAM" id="Phobius"/>
    </source>
</evidence>
<keyword evidence="9" id="KW-1133">Transmembrane helix</keyword>
<organism evidence="10 11">
    <name type="scientific">Hyaloscypha hepaticicola</name>
    <dbReference type="NCBI Taxonomy" id="2082293"/>
    <lineage>
        <taxon>Eukaryota</taxon>
        <taxon>Fungi</taxon>
        <taxon>Dikarya</taxon>
        <taxon>Ascomycota</taxon>
        <taxon>Pezizomycotina</taxon>
        <taxon>Leotiomycetes</taxon>
        <taxon>Helotiales</taxon>
        <taxon>Hyaloscyphaceae</taxon>
        <taxon>Hyaloscypha</taxon>
    </lineage>
</organism>
<dbReference type="GO" id="GO:0005506">
    <property type="term" value="F:iron ion binding"/>
    <property type="evidence" value="ECO:0007669"/>
    <property type="project" value="InterPro"/>
</dbReference>
<keyword evidence="9" id="KW-0472">Membrane</keyword>
<name>A0A2J6PLX7_9HELO</name>
<evidence type="ECO:0000256" key="2">
    <source>
        <dbReference type="ARBA" id="ARBA00010617"/>
    </source>
</evidence>
<dbReference type="EMBL" id="KZ613516">
    <property type="protein sequence ID" value="PMD15062.1"/>
    <property type="molecule type" value="Genomic_DNA"/>
</dbReference>
<comment type="cofactor">
    <cofactor evidence="1 8">
        <name>heme</name>
        <dbReference type="ChEBI" id="CHEBI:30413"/>
    </cofactor>
</comment>
<dbReference type="GO" id="GO:0004497">
    <property type="term" value="F:monooxygenase activity"/>
    <property type="evidence" value="ECO:0007669"/>
    <property type="project" value="UniProtKB-KW"/>
</dbReference>
<dbReference type="InterPro" id="IPR050196">
    <property type="entry name" value="Cytochrome_P450_Monoox"/>
</dbReference>
<evidence type="ECO:0000256" key="5">
    <source>
        <dbReference type="ARBA" id="ARBA00023002"/>
    </source>
</evidence>
<proteinExistence type="inferred from homology"/>
<keyword evidence="11" id="KW-1185">Reference proteome</keyword>
<dbReference type="OrthoDB" id="10029320at2759"/>
<evidence type="ECO:0000313" key="10">
    <source>
        <dbReference type="EMBL" id="PMD15062.1"/>
    </source>
</evidence>
<dbReference type="Pfam" id="PF00067">
    <property type="entry name" value="p450"/>
    <property type="match status" value="1"/>
</dbReference>
<dbReference type="GO" id="GO:0020037">
    <property type="term" value="F:heme binding"/>
    <property type="evidence" value="ECO:0007669"/>
    <property type="project" value="InterPro"/>
</dbReference>
<dbReference type="PRINTS" id="PR00465">
    <property type="entry name" value="EP450IV"/>
</dbReference>
<evidence type="ECO:0000256" key="7">
    <source>
        <dbReference type="ARBA" id="ARBA00023033"/>
    </source>
</evidence>
<protein>
    <submittedName>
        <fullName evidence="10">Cytochrome P450</fullName>
    </submittedName>
</protein>
<keyword evidence="4 8" id="KW-0479">Metal-binding</keyword>
<dbReference type="GO" id="GO:0016705">
    <property type="term" value="F:oxidoreductase activity, acting on paired donors, with incorporation or reduction of molecular oxygen"/>
    <property type="evidence" value="ECO:0007669"/>
    <property type="project" value="InterPro"/>
</dbReference>
<dbReference type="InterPro" id="IPR002403">
    <property type="entry name" value="Cyt_P450_E_grp-IV"/>
</dbReference>
<evidence type="ECO:0000313" key="11">
    <source>
        <dbReference type="Proteomes" id="UP000235672"/>
    </source>
</evidence>
<keyword evidence="3 8" id="KW-0349">Heme</keyword>
<dbReference type="Proteomes" id="UP000235672">
    <property type="component" value="Unassembled WGS sequence"/>
</dbReference>
<evidence type="ECO:0000256" key="4">
    <source>
        <dbReference type="ARBA" id="ARBA00022723"/>
    </source>
</evidence>